<keyword evidence="4" id="KW-1185">Reference proteome</keyword>
<dbReference type="PANTHER" id="PTHR23028:SF53">
    <property type="entry name" value="ACYL_TRANSF_3 DOMAIN-CONTAINING PROTEIN"/>
    <property type="match status" value="1"/>
</dbReference>
<feature type="transmembrane region" description="Helical" evidence="1">
    <location>
        <begin position="215"/>
        <end position="243"/>
    </location>
</feature>
<dbReference type="PANTHER" id="PTHR23028">
    <property type="entry name" value="ACETYLTRANSFERASE"/>
    <property type="match status" value="1"/>
</dbReference>
<organism evidence="3 4">
    <name type="scientific">Dinghuibacter silviterrae</name>
    <dbReference type="NCBI Taxonomy" id="1539049"/>
    <lineage>
        <taxon>Bacteria</taxon>
        <taxon>Pseudomonadati</taxon>
        <taxon>Bacteroidota</taxon>
        <taxon>Chitinophagia</taxon>
        <taxon>Chitinophagales</taxon>
        <taxon>Chitinophagaceae</taxon>
        <taxon>Dinghuibacter</taxon>
    </lineage>
</organism>
<evidence type="ECO:0000313" key="3">
    <source>
        <dbReference type="EMBL" id="TDX01899.1"/>
    </source>
</evidence>
<evidence type="ECO:0000256" key="1">
    <source>
        <dbReference type="SAM" id="Phobius"/>
    </source>
</evidence>
<feature type="transmembrane region" description="Helical" evidence="1">
    <location>
        <begin position="23"/>
        <end position="41"/>
    </location>
</feature>
<keyword evidence="1" id="KW-0472">Membrane</keyword>
<feature type="domain" description="Acyltransferase 3" evidence="2">
    <location>
        <begin position="26"/>
        <end position="332"/>
    </location>
</feature>
<feature type="transmembrane region" description="Helical" evidence="1">
    <location>
        <begin position="134"/>
        <end position="150"/>
    </location>
</feature>
<feature type="transmembrane region" description="Helical" evidence="1">
    <location>
        <begin position="314"/>
        <end position="331"/>
    </location>
</feature>
<keyword evidence="1" id="KW-1133">Transmembrane helix</keyword>
<name>A0A4R8DUP7_9BACT</name>
<keyword evidence="1" id="KW-0812">Transmembrane</keyword>
<dbReference type="EMBL" id="SODV01000001">
    <property type="protein sequence ID" value="TDX01899.1"/>
    <property type="molecule type" value="Genomic_DNA"/>
</dbReference>
<dbReference type="GO" id="GO:0016020">
    <property type="term" value="C:membrane"/>
    <property type="evidence" value="ECO:0007669"/>
    <property type="project" value="TreeGrafter"/>
</dbReference>
<dbReference type="InterPro" id="IPR002656">
    <property type="entry name" value="Acyl_transf_3_dom"/>
</dbReference>
<proteinExistence type="predicted"/>
<feature type="transmembrane region" description="Helical" evidence="1">
    <location>
        <begin position="53"/>
        <end position="72"/>
    </location>
</feature>
<sequence>MTVKSVPPPKPCPVKRLSTHREALMGLAILWIMLFHAEVVLPKPLSWIQETGYGGVDIFLFLSGLGLYYSLAKDARVGRFYWNRFIRILPTYWAVIILATLMEYVVLHRHTPWVELFYELSTTGFWLNATKFDWYVPSLLVLYLVFPLFFRAFRARGAMATGVVVVLGVALSLAITATRFNYLLIFTTRIPIFFLGAQAGYMIRENRSKADSPAALLAGGAPLWGQLALFGLGLAGLVAAFHFFTPQQRWWNGTWWYPFIFITPALCNGLAFLFDRFPARALRWCGRYSLEIYLVHTLVFGLHKETARFFPNDFVAYAVYVVISLPLAWVLNKVMGFITRIFTKHV</sequence>
<comment type="caution">
    <text evidence="3">The sequence shown here is derived from an EMBL/GenBank/DDBJ whole genome shotgun (WGS) entry which is preliminary data.</text>
</comment>
<evidence type="ECO:0000313" key="4">
    <source>
        <dbReference type="Proteomes" id="UP000294498"/>
    </source>
</evidence>
<feature type="transmembrane region" description="Helical" evidence="1">
    <location>
        <begin position="255"/>
        <end position="273"/>
    </location>
</feature>
<gene>
    <name evidence="3" type="ORF">EDB95_2944</name>
</gene>
<feature type="transmembrane region" description="Helical" evidence="1">
    <location>
        <begin position="157"/>
        <end position="176"/>
    </location>
</feature>
<dbReference type="OrthoDB" id="9806160at2"/>
<dbReference type="InterPro" id="IPR050879">
    <property type="entry name" value="Acyltransferase_3"/>
</dbReference>
<dbReference type="Pfam" id="PF01757">
    <property type="entry name" value="Acyl_transf_3"/>
    <property type="match status" value="1"/>
</dbReference>
<accession>A0A4R8DUP7</accession>
<dbReference type="GO" id="GO:0016747">
    <property type="term" value="F:acyltransferase activity, transferring groups other than amino-acyl groups"/>
    <property type="evidence" value="ECO:0007669"/>
    <property type="project" value="InterPro"/>
</dbReference>
<reference evidence="3 4" key="1">
    <citation type="submission" date="2019-03" db="EMBL/GenBank/DDBJ databases">
        <title>Genomic Encyclopedia of Type Strains, Phase IV (KMG-IV): sequencing the most valuable type-strain genomes for metagenomic binning, comparative biology and taxonomic classification.</title>
        <authorList>
            <person name="Goeker M."/>
        </authorList>
    </citation>
    <scope>NUCLEOTIDE SEQUENCE [LARGE SCALE GENOMIC DNA]</scope>
    <source>
        <strain evidence="3 4">DSM 100059</strain>
    </source>
</reference>
<evidence type="ECO:0000259" key="2">
    <source>
        <dbReference type="Pfam" id="PF01757"/>
    </source>
</evidence>
<dbReference type="Proteomes" id="UP000294498">
    <property type="component" value="Unassembled WGS sequence"/>
</dbReference>
<dbReference type="AlphaFoldDB" id="A0A4R8DUP7"/>
<feature type="transmembrane region" description="Helical" evidence="1">
    <location>
        <begin position="84"/>
        <end position="107"/>
    </location>
</feature>
<dbReference type="GO" id="GO:0000271">
    <property type="term" value="P:polysaccharide biosynthetic process"/>
    <property type="evidence" value="ECO:0007669"/>
    <property type="project" value="TreeGrafter"/>
</dbReference>
<protein>
    <submittedName>
        <fullName evidence="3">Peptidoglycan/LPS O-acetylase OafA/YrhL</fullName>
    </submittedName>
</protein>